<evidence type="ECO:0000259" key="1">
    <source>
        <dbReference type="Pfam" id="PF24626"/>
    </source>
</evidence>
<dbReference type="SUPFAM" id="SSF54160">
    <property type="entry name" value="Chromo domain-like"/>
    <property type="match status" value="1"/>
</dbReference>
<dbReference type="PANTHER" id="PTHR46148">
    <property type="entry name" value="CHROMO DOMAIN-CONTAINING PROTEIN"/>
    <property type="match status" value="1"/>
</dbReference>
<dbReference type="Proteomes" id="UP001152523">
    <property type="component" value="Unassembled WGS sequence"/>
</dbReference>
<dbReference type="Pfam" id="PF24626">
    <property type="entry name" value="SH3_Tf2-1"/>
    <property type="match status" value="1"/>
</dbReference>
<proteinExistence type="predicted"/>
<sequence length="185" mass="21895">MEEQLEGRTEIIEETSEAIKTIRQRIEAAQCRQKSYADAKRRPLEFQEGDRVFVKVTPMKGVMRFGKRGKLSPRFVGPYEITKKVGKVAYELALPEEMAGIHNVFHISMLKRYFESPEHILVPPQVQTQPNMTYEERPVKILDREIKRLRNKEIALVKVLWRNHKIEEATWEPEDAMRKRYPELF</sequence>
<evidence type="ECO:0000313" key="4">
    <source>
        <dbReference type="Proteomes" id="UP001152523"/>
    </source>
</evidence>
<accession>A0AAV0CXL8</accession>
<dbReference type="InterPro" id="IPR016197">
    <property type="entry name" value="Chromo-like_dom_sf"/>
</dbReference>
<comment type="caution">
    <text evidence="2">The sequence shown here is derived from an EMBL/GenBank/DDBJ whole genome shotgun (WGS) entry which is preliminary data.</text>
</comment>
<dbReference type="InterPro" id="IPR056924">
    <property type="entry name" value="SH3_Tf2-1"/>
</dbReference>
<reference evidence="2" key="1">
    <citation type="submission" date="2022-07" db="EMBL/GenBank/DDBJ databases">
        <authorList>
            <person name="Macas J."/>
            <person name="Novak P."/>
            <person name="Neumann P."/>
        </authorList>
    </citation>
    <scope>NUCLEOTIDE SEQUENCE</scope>
</reference>
<protein>
    <recommendedName>
        <fullName evidence="1">Tf2-1-like SH3-like domain-containing protein</fullName>
    </recommendedName>
</protein>
<dbReference type="EMBL" id="CAMAPF010000974">
    <property type="protein sequence ID" value="CAH9133108.1"/>
    <property type="molecule type" value="Genomic_DNA"/>
</dbReference>
<dbReference type="AlphaFoldDB" id="A0AAV0CXL8"/>
<name>A0AAV0CXL8_9ASTE</name>
<organism evidence="2 4">
    <name type="scientific">Cuscuta epithymum</name>
    <dbReference type="NCBI Taxonomy" id="186058"/>
    <lineage>
        <taxon>Eukaryota</taxon>
        <taxon>Viridiplantae</taxon>
        <taxon>Streptophyta</taxon>
        <taxon>Embryophyta</taxon>
        <taxon>Tracheophyta</taxon>
        <taxon>Spermatophyta</taxon>
        <taxon>Magnoliopsida</taxon>
        <taxon>eudicotyledons</taxon>
        <taxon>Gunneridae</taxon>
        <taxon>Pentapetalae</taxon>
        <taxon>asterids</taxon>
        <taxon>lamiids</taxon>
        <taxon>Solanales</taxon>
        <taxon>Convolvulaceae</taxon>
        <taxon>Cuscuteae</taxon>
        <taxon>Cuscuta</taxon>
        <taxon>Cuscuta subgen. Cuscuta</taxon>
    </lineage>
</organism>
<dbReference type="EMBL" id="CAMAPF010000055">
    <property type="protein sequence ID" value="CAH9085905.1"/>
    <property type="molecule type" value="Genomic_DNA"/>
</dbReference>
<evidence type="ECO:0000313" key="2">
    <source>
        <dbReference type="EMBL" id="CAH9085905.1"/>
    </source>
</evidence>
<keyword evidence="4" id="KW-1185">Reference proteome</keyword>
<dbReference type="PANTHER" id="PTHR46148:SF60">
    <property type="entry name" value="CHROMO DOMAIN-CONTAINING PROTEIN"/>
    <property type="match status" value="1"/>
</dbReference>
<feature type="domain" description="Tf2-1-like SH3-like" evidence="1">
    <location>
        <begin position="49"/>
        <end position="113"/>
    </location>
</feature>
<evidence type="ECO:0000313" key="3">
    <source>
        <dbReference type="EMBL" id="CAH9133108.1"/>
    </source>
</evidence>
<gene>
    <name evidence="3" type="ORF">CEPIT_LOCUS32691</name>
    <name evidence="2" type="ORF">CEPIT_LOCUS9624</name>
</gene>